<evidence type="ECO:0000313" key="2">
    <source>
        <dbReference type="Proteomes" id="UP000298416"/>
    </source>
</evidence>
<reference evidence="1" key="2">
    <citation type="submission" date="2020-08" db="EMBL/GenBank/DDBJ databases">
        <title>Plant Genome Project.</title>
        <authorList>
            <person name="Zhang R.-G."/>
        </authorList>
    </citation>
    <scope>NUCLEOTIDE SEQUENCE</scope>
    <source>
        <strain evidence="1">Huo1</strain>
        <tissue evidence="1">Leaf</tissue>
    </source>
</reference>
<dbReference type="Proteomes" id="UP000298416">
    <property type="component" value="Unassembled WGS sequence"/>
</dbReference>
<protein>
    <submittedName>
        <fullName evidence="1">Uncharacterized protein</fullName>
    </submittedName>
</protein>
<reference evidence="1" key="1">
    <citation type="submission" date="2018-01" db="EMBL/GenBank/DDBJ databases">
        <authorList>
            <person name="Mao J.F."/>
        </authorList>
    </citation>
    <scope>NUCLEOTIDE SEQUENCE</scope>
    <source>
        <strain evidence="1">Huo1</strain>
        <tissue evidence="1">Leaf</tissue>
    </source>
</reference>
<keyword evidence="2" id="KW-1185">Reference proteome</keyword>
<dbReference type="AlphaFoldDB" id="A0A8X8ZB18"/>
<dbReference type="EMBL" id="PNBA02000016">
    <property type="protein sequence ID" value="KAG6397484.1"/>
    <property type="molecule type" value="Genomic_DNA"/>
</dbReference>
<proteinExistence type="predicted"/>
<gene>
    <name evidence="1" type="ORF">SASPL_143651</name>
</gene>
<comment type="caution">
    <text evidence="1">The sequence shown here is derived from an EMBL/GenBank/DDBJ whole genome shotgun (WGS) entry which is preliminary data.</text>
</comment>
<evidence type="ECO:0000313" key="1">
    <source>
        <dbReference type="EMBL" id="KAG6397484.1"/>
    </source>
</evidence>
<sequence>MEANGVRKVAAEQQYRGGSVADFEGEVAGGGGSGEGGEIGGDSEVCEGCGGGGVWIEAAGFNPLHCVNAWDEDGGETVARRCAWWQRMRRVDRLMENINCAEMTMEIAVVDVKGKKVERYRLCDEFQSGR</sequence>
<accession>A0A8X8ZB18</accession>
<organism evidence="1">
    <name type="scientific">Salvia splendens</name>
    <name type="common">Scarlet sage</name>
    <dbReference type="NCBI Taxonomy" id="180675"/>
    <lineage>
        <taxon>Eukaryota</taxon>
        <taxon>Viridiplantae</taxon>
        <taxon>Streptophyta</taxon>
        <taxon>Embryophyta</taxon>
        <taxon>Tracheophyta</taxon>
        <taxon>Spermatophyta</taxon>
        <taxon>Magnoliopsida</taxon>
        <taxon>eudicotyledons</taxon>
        <taxon>Gunneridae</taxon>
        <taxon>Pentapetalae</taxon>
        <taxon>asterids</taxon>
        <taxon>lamiids</taxon>
        <taxon>Lamiales</taxon>
        <taxon>Lamiaceae</taxon>
        <taxon>Nepetoideae</taxon>
        <taxon>Mentheae</taxon>
        <taxon>Salviinae</taxon>
        <taxon>Salvia</taxon>
        <taxon>Salvia subgen. Calosphace</taxon>
        <taxon>core Calosphace</taxon>
    </lineage>
</organism>
<name>A0A8X8ZB18_SALSN</name>